<keyword evidence="7" id="KW-1185">Reference proteome</keyword>
<protein>
    <submittedName>
        <fullName evidence="6">Pilus assembly protein PilZ</fullName>
    </submittedName>
</protein>
<feature type="domain" description="PilZ" evidence="4">
    <location>
        <begin position="135"/>
        <end position="239"/>
    </location>
</feature>
<dbReference type="Gene3D" id="2.40.10.220">
    <property type="entry name" value="predicted glycosyltransferase like domains"/>
    <property type="match status" value="1"/>
</dbReference>
<evidence type="ECO:0000256" key="3">
    <source>
        <dbReference type="ARBA" id="ARBA00023143"/>
    </source>
</evidence>
<evidence type="ECO:0000256" key="2">
    <source>
        <dbReference type="ARBA" id="ARBA00022741"/>
    </source>
</evidence>
<sequence length="245" mass="27172">MGKAWVRWYDTIYCKELRIPGGDMAVNQGVAVAHRRHAGITLDVQPGTRMLLSVNGSDNRHGTELVGLNPYEYLILKMPLVPGIRSRMLPGEPLTVRFMRQGTIIGFRTHVISQITKPGALVFVEYPDVLEQFELRTHKRLKCLIPAEAHSPLGVQRGAVVDLSAGGCKMCFEVKSSDPFRRIGAGDMFVLRANLFSGGDSTLSCICRNVEMDRATMIVGASFADLEAQDTKRLQEYIETVSSFL</sequence>
<dbReference type="InterPro" id="IPR009875">
    <property type="entry name" value="PilZ_domain"/>
</dbReference>
<accession>A0A7J0BQF6</accession>
<dbReference type="InterPro" id="IPR012349">
    <property type="entry name" value="Split_barrel_FMN-bd"/>
</dbReference>
<evidence type="ECO:0000259" key="5">
    <source>
        <dbReference type="Pfam" id="PF12945"/>
    </source>
</evidence>
<evidence type="ECO:0000313" key="7">
    <source>
        <dbReference type="Proteomes" id="UP000503820"/>
    </source>
</evidence>
<keyword evidence="1" id="KW-0973">c-di-GMP</keyword>
<dbReference type="Pfam" id="PF07238">
    <property type="entry name" value="PilZ"/>
    <property type="match status" value="1"/>
</dbReference>
<reference evidence="6 7" key="1">
    <citation type="submission" date="2020-05" db="EMBL/GenBank/DDBJ databases">
        <title>Draft genome sequence of Desulfovibrio psychrotolerans JS1T.</title>
        <authorList>
            <person name="Ueno A."/>
            <person name="Tamazawa S."/>
            <person name="Tamamura S."/>
            <person name="Murakami T."/>
            <person name="Kiyama T."/>
            <person name="Inomata H."/>
            <person name="Amano Y."/>
            <person name="Miyakawa K."/>
            <person name="Tamaki H."/>
            <person name="Naganuma T."/>
            <person name="Kaneko K."/>
        </authorList>
    </citation>
    <scope>NUCLEOTIDE SEQUENCE [LARGE SCALE GENOMIC DNA]</scope>
    <source>
        <strain evidence="6 7">JS1</strain>
    </source>
</reference>
<dbReference type="EMBL" id="BLVP01000002">
    <property type="protein sequence ID" value="GFM35947.1"/>
    <property type="molecule type" value="Genomic_DNA"/>
</dbReference>
<dbReference type="AlphaFoldDB" id="A0A7J0BQF6"/>
<keyword evidence="3" id="KW-0975">Bacterial flagellum</keyword>
<gene>
    <name evidence="6" type="ORF">DSM19430T_06310</name>
</gene>
<evidence type="ECO:0000256" key="1">
    <source>
        <dbReference type="ARBA" id="ARBA00022636"/>
    </source>
</evidence>
<evidence type="ECO:0000313" key="6">
    <source>
        <dbReference type="EMBL" id="GFM35947.1"/>
    </source>
</evidence>
<proteinExistence type="predicted"/>
<dbReference type="Gene3D" id="2.30.110.10">
    <property type="entry name" value="Electron Transport, Fmn-binding Protein, Chain A"/>
    <property type="match status" value="1"/>
</dbReference>
<dbReference type="SUPFAM" id="SSF141371">
    <property type="entry name" value="PilZ domain-like"/>
    <property type="match status" value="2"/>
</dbReference>
<dbReference type="Pfam" id="PF12945">
    <property type="entry name" value="PilZNR"/>
    <property type="match status" value="1"/>
</dbReference>
<organism evidence="6 7">
    <name type="scientific">Desulfovibrio psychrotolerans</name>
    <dbReference type="NCBI Taxonomy" id="415242"/>
    <lineage>
        <taxon>Bacteria</taxon>
        <taxon>Pseudomonadati</taxon>
        <taxon>Thermodesulfobacteriota</taxon>
        <taxon>Desulfovibrionia</taxon>
        <taxon>Desulfovibrionales</taxon>
        <taxon>Desulfovibrionaceae</taxon>
        <taxon>Desulfovibrio</taxon>
    </lineage>
</organism>
<dbReference type="Proteomes" id="UP000503820">
    <property type="component" value="Unassembled WGS sequence"/>
</dbReference>
<dbReference type="InterPro" id="IPR009926">
    <property type="entry name" value="T3SS_YcgR_PilZN"/>
</dbReference>
<keyword evidence="2" id="KW-0547">Nucleotide-binding</keyword>
<dbReference type="GO" id="GO:0035438">
    <property type="term" value="F:cyclic-di-GMP binding"/>
    <property type="evidence" value="ECO:0007669"/>
    <property type="project" value="InterPro"/>
</dbReference>
<feature type="domain" description="Type III secretion system flagellar brake protein YcgR PilZN" evidence="5">
    <location>
        <begin position="45"/>
        <end position="127"/>
    </location>
</feature>
<name>A0A7J0BQF6_9BACT</name>
<comment type="caution">
    <text evidence="6">The sequence shown here is derived from an EMBL/GenBank/DDBJ whole genome shotgun (WGS) entry which is preliminary data.</text>
</comment>
<evidence type="ECO:0000259" key="4">
    <source>
        <dbReference type="Pfam" id="PF07238"/>
    </source>
</evidence>